<accession>A0ABM8LL52</accession>
<proteinExistence type="predicted"/>
<dbReference type="Pfam" id="PF17194">
    <property type="entry name" value="AbiEi_3_N"/>
    <property type="match status" value="1"/>
</dbReference>
<dbReference type="InterPro" id="IPR033455">
    <property type="entry name" value="AbiEi_3_N"/>
</dbReference>
<evidence type="ECO:0000259" key="1">
    <source>
        <dbReference type="Pfam" id="PF17194"/>
    </source>
</evidence>
<reference evidence="2 3" key="1">
    <citation type="submission" date="2020-04" db="EMBL/GenBank/DDBJ databases">
        <authorList>
            <person name="De Canck E."/>
        </authorList>
    </citation>
    <scope>NUCLEOTIDE SEQUENCE [LARGE SCALE GENOMIC DNA]</scope>
    <source>
        <strain evidence="2 3">LMG 3415</strain>
    </source>
</reference>
<evidence type="ECO:0000313" key="3">
    <source>
        <dbReference type="Proteomes" id="UP000507140"/>
    </source>
</evidence>
<organism evidence="2 3">
    <name type="scientific">Achromobacter mucicolens</name>
    <dbReference type="NCBI Taxonomy" id="1389922"/>
    <lineage>
        <taxon>Bacteria</taxon>
        <taxon>Pseudomonadati</taxon>
        <taxon>Pseudomonadota</taxon>
        <taxon>Betaproteobacteria</taxon>
        <taxon>Burkholderiales</taxon>
        <taxon>Alcaligenaceae</taxon>
        <taxon>Achromobacter</taxon>
    </lineage>
</organism>
<dbReference type="EMBL" id="CADIKR010000008">
    <property type="protein sequence ID" value="CAB3914476.1"/>
    <property type="molecule type" value="Genomic_DNA"/>
</dbReference>
<evidence type="ECO:0000313" key="2">
    <source>
        <dbReference type="EMBL" id="CAB3914476.1"/>
    </source>
</evidence>
<protein>
    <recommendedName>
        <fullName evidence="1">Transcriptional regulator AbiEi antitoxin N-terminal domain-containing protein</fullName>
    </recommendedName>
</protein>
<dbReference type="Proteomes" id="UP000507140">
    <property type="component" value="Unassembled WGS sequence"/>
</dbReference>
<keyword evidence="3" id="KW-1185">Reference proteome</keyword>
<feature type="domain" description="Transcriptional regulator AbiEi antitoxin N-terminal" evidence="1">
    <location>
        <begin position="7"/>
        <end position="89"/>
    </location>
</feature>
<name>A0ABM8LL52_9BURK</name>
<comment type="caution">
    <text evidence="2">The sequence shown here is derived from an EMBL/GenBank/DDBJ whole genome shotgun (WGS) entry which is preliminary data.</text>
</comment>
<gene>
    <name evidence="2" type="ORF">LMG3415_05155</name>
</gene>
<sequence length="213" mass="22943">MRGDGPLKRMNTTLARGAPLGVEELASVGVSPALANYYVKTDWLLRLGRGTFAFPADELVPYRCIAFLQAKWPQIHLAGGAALRARGLATPWEQDEIFEFWGGDAIRLPEWFTDRFPARYLQRGAPAAGSSGPDLGTSLVEVEGALVMASEPERAVLEVLSHSAGVSPSGMRSLAQSIRAVVPLRLEVLGMEIARWPRAGVRTAAAALQHDVA</sequence>